<protein>
    <recommendedName>
        <fullName evidence="4">BTB domain-containing protein</fullName>
    </recommendedName>
</protein>
<dbReference type="OrthoDB" id="5275938at2759"/>
<keyword evidence="3" id="KW-1185">Reference proteome</keyword>
<reference evidence="3" key="1">
    <citation type="submission" date="2014-12" db="EMBL/GenBank/DDBJ databases">
        <title>Genome Sequence of Valsa Canker Pathogens Uncovers a Specific Adaption of Colonization on Woody Bark.</title>
        <authorList>
            <person name="Yin Z."/>
            <person name="Liu H."/>
            <person name="Gao X."/>
            <person name="Li Z."/>
            <person name="Song N."/>
            <person name="Ke X."/>
            <person name="Dai Q."/>
            <person name="Wu Y."/>
            <person name="Sun Y."/>
            <person name="Xu J.-R."/>
            <person name="Kang Z.K."/>
            <person name="Wang L."/>
            <person name="Huang L."/>
        </authorList>
    </citation>
    <scope>NUCLEOTIDE SEQUENCE [LARGE SCALE GENOMIC DNA]</scope>
    <source>
        <strain evidence="3">SXYL134</strain>
    </source>
</reference>
<feature type="region of interest" description="Disordered" evidence="1">
    <location>
        <begin position="1"/>
        <end position="22"/>
    </location>
</feature>
<accession>A0A194V6W7</accession>
<dbReference type="InterPro" id="IPR011333">
    <property type="entry name" value="SKP1/BTB/POZ_sf"/>
</dbReference>
<evidence type="ECO:0000313" key="3">
    <source>
        <dbReference type="Proteomes" id="UP000078576"/>
    </source>
</evidence>
<evidence type="ECO:0000256" key="1">
    <source>
        <dbReference type="SAM" id="MobiDB-lite"/>
    </source>
</evidence>
<proteinExistence type="predicted"/>
<dbReference type="STRING" id="694573.A0A194V6W7"/>
<sequence>MKASERIVHRRHSGHASLEHDDAAAETWPKSSPIVIDPNGNLKLVVDADRVLFRVDANALRRSSKVFEAMLFGGFRESEQGSDWTVELPEDDAWAMQTLLHAAHANFADIPKTMDVSELYSLTVLTNKYNMTHCLQPWARKWASPVNNPSLHSPVEDRDAVEEIDIERIWVLHELGMYRSFEDMIVGIALNATATPDGDIQIWVTESSEPDRADRVLAKLKDTDALIDSKVLGQFIAFNLPLKACAEGLEGLQLTSYLGIIEDVRNSTIATLLEPLHEIFALCTDDPDSTGLGEKCASSVLGIMIRCLCKYELWPLPELKAPVAISAERLGQMVAILDEKSQYVLAGCDDVDGPCDWEPDIRLLDTELPQRERIAEQFLERLSSQAVRSGCEESEDLVEGG</sequence>
<evidence type="ECO:0000313" key="2">
    <source>
        <dbReference type="EMBL" id="KUI59670.1"/>
    </source>
</evidence>
<dbReference type="EMBL" id="KN714734">
    <property type="protein sequence ID" value="KUI59670.1"/>
    <property type="molecule type" value="Genomic_DNA"/>
</dbReference>
<name>A0A194V6W7_CYTMA</name>
<dbReference type="AlphaFoldDB" id="A0A194V6W7"/>
<dbReference type="Gene3D" id="3.30.710.10">
    <property type="entry name" value="Potassium Channel Kv1.1, Chain A"/>
    <property type="match status" value="1"/>
</dbReference>
<dbReference type="Proteomes" id="UP000078576">
    <property type="component" value="Unassembled WGS sequence"/>
</dbReference>
<dbReference type="SUPFAM" id="SSF54695">
    <property type="entry name" value="POZ domain"/>
    <property type="match status" value="1"/>
</dbReference>
<organism evidence="2 3">
    <name type="scientific">Cytospora mali</name>
    <name type="common">Apple Valsa canker fungus</name>
    <name type="synonym">Valsa mali</name>
    <dbReference type="NCBI Taxonomy" id="578113"/>
    <lineage>
        <taxon>Eukaryota</taxon>
        <taxon>Fungi</taxon>
        <taxon>Dikarya</taxon>
        <taxon>Ascomycota</taxon>
        <taxon>Pezizomycotina</taxon>
        <taxon>Sordariomycetes</taxon>
        <taxon>Sordariomycetidae</taxon>
        <taxon>Diaporthales</taxon>
        <taxon>Cytosporaceae</taxon>
        <taxon>Cytospora</taxon>
    </lineage>
</organism>
<evidence type="ECO:0008006" key="4">
    <source>
        <dbReference type="Google" id="ProtNLM"/>
    </source>
</evidence>
<gene>
    <name evidence="2" type="ORF">VP1G_06878</name>
</gene>